<dbReference type="VEuPathDB" id="TrichDB:TVAG_604050"/>
<organism evidence="1 2">
    <name type="scientific">Trichomonas vaginalis (strain ATCC PRA-98 / G3)</name>
    <dbReference type="NCBI Taxonomy" id="412133"/>
    <lineage>
        <taxon>Eukaryota</taxon>
        <taxon>Metamonada</taxon>
        <taxon>Parabasalia</taxon>
        <taxon>Trichomonadida</taxon>
        <taxon>Trichomonadidae</taxon>
        <taxon>Trichomonas</taxon>
    </lineage>
</organism>
<reference evidence="1" key="2">
    <citation type="journal article" date="2007" name="Science">
        <title>Draft genome sequence of the sexually transmitted pathogen Trichomonas vaginalis.</title>
        <authorList>
            <person name="Carlton J.M."/>
            <person name="Hirt R.P."/>
            <person name="Silva J.C."/>
            <person name="Delcher A.L."/>
            <person name="Schatz M."/>
            <person name="Zhao Q."/>
            <person name="Wortman J.R."/>
            <person name="Bidwell S.L."/>
            <person name="Alsmark U.C.M."/>
            <person name="Besteiro S."/>
            <person name="Sicheritz-Ponten T."/>
            <person name="Noel C.J."/>
            <person name="Dacks J.B."/>
            <person name="Foster P.G."/>
            <person name="Simillion C."/>
            <person name="Van de Peer Y."/>
            <person name="Miranda-Saavedra D."/>
            <person name="Barton G.J."/>
            <person name="Westrop G.D."/>
            <person name="Mueller S."/>
            <person name="Dessi D."/>
            <person name="Fiori P.L."/>
            <person name="Ren Q."/>
            <person name="Paulsen I."/>
            <person name="Zhang H."/>
            <person name="Bastida-Corcuera F.D."/>
            <person name="Simoes-Barbosa A."/>
            <person name="Brown M.T."/>
            <person name="Hayes R.D."/>
            <person name="Mukherjee M."/>
            <person name="Okumura C.Y."/>
            <person name="Schneider R."/>
            <person name="Smith A.J."/>
            <person name="Vanacova S."/>
            <person name="Villalvazo M."/>
            <person name="Haas B.J."/>
            <person name="Pertea M."/>
            <person name="Feldblyum T.V."/>
            <person name="Utterback T.R."/>
            <person name="Shu C.L."/>
            <person name="Osoegawa K."/>
            <person name="de Jong P.J."/>
            <person name="Hrdy I."/>
            <person name="Horvathova L."/>
            <person name="Zubacova Z."/>
            <person name="Dolezal P."/>
            <person name="Malik S.B."/>
            <person name="Logsdon J.M. Jr."/>
            <person name="Henze K."/>
            <person name="Gupta A."/>
            <person name="Wang C.C."/>
            <person name="Dunne R.L."/>
            <person name="Upcroft J.A."/>
            <person name="Upcroft P."/>
            <person name="White O."/>
            <person name="Salzberg S.L."/>
            <person name="Tang P."/>
            <person name="Chiu C.-H."/>
            <person name="Lee Y.-S."/>
            <person name="Embley T.M."/>
            <person name="Coombs G.H."/>
            <person name="Mottram J.C."/>
            <person name="Tachezy J."/>
            <person name="Fraser-Liggett C.M."/>
            <person name="Johnson P.J."/>
        </authorList>
    </citation>
    <scope>NUCLEOTIDE SEQUENCE [LARGE SCALE GENOMIC DNA]</scope>
    <source>
        <strain evidence="1">G3</strain>
    </source>
</reference>
<evidence type="ECO:0000313" key="2">
    <source>
        <dbReference type="Proteomes" id="UP000001542"/>
    </source>
</evidence>
<dbReference type="EMBL" id="DS127040">
    <property type="protein sequence ID" value="EAX75055.1"/>
    <property type="molecule type" value="Genomic_DNA"/>
</dbReference>
<name>A2H6B2_TRIV3</name>
<sequence length="131" mass="15486">MMMKSEKCSEIELEQSVMETMKSQNFKLKSSEAYNWFVSLFGEKISHDLVRSVCMLLSEMISQAFGRECYRRKKTCFFWANVHFNEIQQYLSNHSISVELTNGVKIPILPFRKMQFNNMPNPLIVKPEKKF</sequence>
<dbReference type="AlphaFoldDB" id="A2H6B2"/>
<reference evidence="1" key="1">
    <citation type="submission" date="2006-10" db="EMBL/GenBank/DDBJ databases">
        <authorList>
            <person name="Amadeo P."/>
            <person name="Zhao Q."/>
            <person name="Wortman J."/>
            <person name="Fraser-Liggett C."/>
            <person name="Carlton J."/>
        </authorList>
    </citation>
    <scope>NUCLEOTIDE SEQUENCE</scope>
    <source>
        <strain evidence="1">G3</strain>
    </source>
</reference>
<gene>
    <name evidence="1" type="ORF">TVAG_604050</name>
</gene>
<dbReference type="Proteomes" id="UP000001542">
    <property type="component" value="Unassembled WGS sequence"/>
</dbReference>
<accession>A2H6B2</accession>
<dbReference type="VEuPathDB" id="TrichDB:TVAGG3_0489610"/>
<dbReference type="RefSeq" id="XP_001287985.1">
    <property type="nucleotide sequence ID" value="XM_001287984.1"/>
</dbReference>
<keyword evidence="2" id="KW-1185">Reference proteome</keyword>
<dbReference type="InParanoid" id="A2H6B2"/>
<evidence type="ECO:0000313" key="1">
    <source>
        <dbReference type="EMBL" id="EAX75055.1"/>
    </source>
</evidence>
<proteinExistence type="predicted"/>
<dbReference type="KEGG" id="tva:4732453"/>
<protein>
    <submittedName>
        <fullName evidence="1">Uncharacterized protein</fullName>
    </submittedName>
</protein>